<accession>A0A8K0JUU6</accession>
<comment type="caution">
    <text evidence="3">The sequence shown here is derived from an EMBL/GenBank/DDBJ whole genome shotgun (WGS) entry which is preliminary data.</text>
</comment>
<dbReference type="OrthoDB" id="1904536at2759"/>
<feature type="coiled-coil region" evidence="1">
    <location>
        <begin position="319"/>
        <end position="346"/>
    </location>
</feature>
<evidence type="ECO:0000256" key="2">
    <source>
        <dbReference type="SAM" id="MobiDB-lite"/>
    </source>
</evidence>
<keyword evidence="4" id="KW-1185">Reference proteome</keyword>
<name>A0A8K0JUU6_LADFU</name>
<evidence type="ECO:0000313" key="3">
    <source>
        <dbReference type="EMBL" id="KAG8222821.1"/>
    </source>
</evidence>
<reference evidence="3" key="1">
    <citation type="submission" date="2013-04" db="EMBL/GenBank/DDBJ databases">
        <authorList>
            <person name="Qu J."/>
            <person name="Murali S.C."/>
            <person name="Bandaranaike D."/>
            <person name="Bellair M."/>
            <person name="Blankenburg K."/>
            <person name="Chao H."/>
            <person name="Dinh H."/>
            <person name="Doddapaneni H."/>
            <person name="Downs B."/>
            <person name="Dugan-Rocha S."/>
            <person name="Elkadiri S."/>
            <person name="Gnanaolivu R.D."/>
            <person name="Hernandez B."/>
            <person name="Javaid M."/>
            <person name="Jayaseelan J.C."/>
            <person name="Lee S."/>
            <person name="Li M."/>
            <person name="Ming W."/>
            <person name="Munidasa M."/>
            <person name="Muniz J."/>
            <person name="Nguyen L."/>
            <person name="Ongeri F."/>
            <person name="Osuji N."/>
            <person name="Pu L.-L."/>
            <person name="Puazo M."/>
            <person name="Qu C."/>
            <person name="Quiroz J."/>
            <person name="Raj R."/>
            <person name="Weissenberger G."/>
            <person name="Xin Y."/>
            <person name="Zou X."/>
            <person name="Han Y."/>
            <person name="Richards S."/>
            <person name="Worley K."/>
            <person name="Muzny D."/>
            <person name="Gibbs R."/>
        </authorList>
    </citation>
    <scope>NUCLEOTIDE SEQUENCE</scope>
    <source>
        <strain evidence="3">Sampled in the wild</strain>
    </source>
</reference>
<evidence type="ECO:0008006" key="5">
    <source>
        <dbReference type="Google" id="ProtNLM"/>
    </source>
</evidence>
<feature type="compositionally biased region" description="Basic and acidic residues" evidence="2">
    <location>
        <begin position="509"/>
        <end position="523"/>
    </location>
</feature>
<dbReference type="SUPFAM" id="SSF52075">
    <property type="entry name" value="Outer arm dynein light chain 1"/>
    <property type="match status" value="1"/>
</dbReference>
<keyword evidence="1" id="KW-0175">Coiled coil</keyword>
<gene>
    <name evidence="3" type="ORF">J437_LFUL005027</name>
</gene>
<feature type="region of interest" description="Disordered" evidence="2">
    <location>
        <begin position="490"/>
        <end position="541"/>
    </location>
</feature>
<reference evidence="3" key="2">
    <citation type="submission" date="2017-10" db="EMBL/GenBank/DDBJ databases">
        <title>Ladona fulva Genome sequencing and assembly.</title>
        <authorList>
            <person name="Murali S."/>
            <person name="Richards S."/>
            <person name="Bandaranaike D."/>
            <person name="Bellair M."/>
            <person name="Blankenburg K."/>
            <person name="Chao H."/>
            <person name="Dinh H."/>
            <person name="Doddapaneni H."/>
            <person name="Dugan-Rocha S."/>
            <person name="Elkadiri S."/>
            <person name="Gnanaolivu R."/>
            <person name="Hernandez B."/>
            <person name="Skinner E."/>
            <person name="Javaid M."/>
            <person name="Lee S."/>
            <person name="Li M."/>
            <person name="Ming W."/>
            <person name="Munidasa M."/>
            <person name="Muniz J."/>
            <person name="Nguyen L."/>
            <person name="Hughes D."/>
            <person name="Osuji N."/>
            <person name="Pu L.-L."/>
            <person name="Puazo M."/>
            <person name="Qu C."/>
            <person name="Quiroz J."/>
            <person name="Raj R."/>
            <person name="Weissenberger G."/>
            <person name="Xin Y."/>
            <person name="Zou X."/>
            <person name="Han Y."/>
            <person name="Worley K."/>
            <person name="Muzny D."/>
            <person name="Gibbs R."/>
        </authorList>
    </citation>
    <scope>NUCLEOTIDE SEQUENCE</scope>
    <source>
        <strain evidence="3">Sampled in the wild</strain>
    </source>
</reference>
<dbReference type="Proteomes" id="UP000792457">
    <property type="component" value="Unassembled WGS sequence"/>
</dbReference>
<protein>
    <recommendedName>
        <fullName evidence="5">Dynein assembly factor 1, axonemal homolog</fullName>
    </recommendedName>
</protein>
<sequence length="873" mass="99604">MDNSMEEFASVEGPKNSCNENEFFKYPRSGYEYLLMMTKEFLRGECKKKNFYLTPHLNDVLYLHYKGRLPVLHTLLISHNRLANADDIMHLVECKSLSVVDLSHNHLSGAGILEADLTYLDDRPVFPRDRVCAEAWQKGGIEAEREALRQWNEDEQKKTLASVMALVKLRDERRAAMRRKIDQTFLNLEDTMEDGIDIYLHPLFQEEFENISKKVIASEEVPIKNVEVTESHLSSQEKLKSTQFNLGLNENSSKELLTFEKVENDRINPEIISIGSSMISDPEVEIDEVEENKKSDVILMPWEIREDYRKRNAPCKPLIQEIISENEESRMKEREIKNEYQNHEQSEIKILSEPKEVIVKSDPNERSHEKDDISMLQNQDVRYRHATENNDSNVSGARKVGDEVVHADDLTKINASYHVTVLGYEESKSIFSKAKSINIVSEAVLPIYHLEKFEENHPVTSGTGKLGSSHEYEEDIDCCEQSDFQKFYGKESSYSQGNSSKEFQSAIFPEKENESAVKNEKIELSPSGYDDAAQGSSEAEMRMENEEEVAEGKLLGKNRYEWEDSKKIVLNTIIDRSIRDNFANEENNYILDAIITDYEMSSANSDKNDATEESAEQDTLVPVTEPVLRKQVKEDALMDDENITETSENFLQEDGKTIFMDNKEIISSENNESCSENISLSEVQNTADEVFHSSSLDNHLKIILQDDFKEDETVSEMECNTSRNVKNDNVSSDLNLETVLQYEASEIGESKNPISEFFGEIIKSNQTEESIIKNGEDILEKCNCSGICKSESEEKGFVSQTEILPEAKSPNVNEGFVEDKSYFEGNISSNLQTNPVLNAETKIESLDDDEETDDKNIQKLFPTSIELQIALSD</sequence>
<dbReference type="InterPro" id="IPR032675">
    <property type="entry name" value="LRR_dom_sf"/>
</dbReference>
<dbReference type="Gene3D" id="3.80.10.10">
    <property type="entry name" value="Ribonuclease Inhibitor"/>
    <property type="match status" value="1"/>
</dbReference>
<evidence type="ECO:0000313" key="4">
    <source>
        <dbReference type="Proteomes" id="UP000792457"/>
    </source>
</evidence>
<proteinExistence type="predicted"/>
<dbReference type="EMBL" id="KZ308144">
    <property type="protein sequence ID" value="KAG8222821.1"/>
    <property type="molecule type" value="Genomic_DNA"/>
</dbReference>
<evidence type="ECO:0000256" key="1">
    <source>
        <dbReference type="SAM" id="Coils"/>
    </source>
</evidence>
<organism evidence="3 4">
    <name type="scientific">Ladona fulva</name>
    <name type="common">Scarce chaser dragonfly</name>
    <name type="synonym">Libellula fulva</name>
    <dbReference type="NCBI Taxonomy" id="123851"/>
    <lineage>
        <taxon>Eukaryota</taxon>
        <taxon>Metazoa</taxon>
        <taxon>Ecdysozoa</taxon>
        <taxon>Arthropoda</taxon>
        <taxon>Hexapoda</taxon>
        <taxon>Insecta</taxon>
        <taxon>Pterygota</taxon>
        <taxon>Palaeoptera</taxon>
        <taxon>Odonata</taxon>
        <taxon>Epiprocta</taxon>
        <taxon>Anisoptera</taxon>
        <taxon>Libelluloidea</taxon>
        <taxon>Libellulidae</taxon>
        <taxon>Ladona</taxon>
    </lineage>
</organism>
<feature type="compositionally biased region" description="Polar residues" evidence="2">
    <location>
        <begin position="492"/>
        <end position="503"/>
    </location>
</feature>
<dbReference type="AlphaFoldDB" id="A0A8K0JUU6"/>